<dbReference type="Gene3D" id="1.25.10.10">
    <property type="entry name" value="Leucine-rich Repeat Variant"/>
    <property type="match status" value="1"/>
</dbReference>
<dbReference type="InterPro" id="IPR004155">
    <property type="entry name" value="PBS_lyase_HEAT"/>
</dbReference>
<comment type="caution">
    <text evidence="2">The sequence shown here is derived from an EMBL/GenBank/DDBJ whole genome shotgun (WGS) entry which is preliminary data.</text>
</comment>
<dbReference type="Proteomes" id="UP000236642">
    <property type="component" value="Unassembled WGS sequence"/>
</dbReference>
<name>A0A2H5Y5Y4_9CHLR</name>
<dbReference type="EMBL" id="BEHY01000019">
    <property type="protein sequence ID" value="GBD08856.1"/>
    <property type="molecule type" value="Genomic_DNA"/>
</dbReference>
<proteinExistence type="predicted"/>
<dbReference type="InterPro" id="IPR016024">
    <property type="entry name" value="ARM-type_fold"/>
</dbReference>
<dbReference type="PANTHER" id="PTHR12697:SF5">
    <property type="entry name" value="DEOXYHYPUSINE HYDROXYLASE"/>
    <property type="match status" value="1"/>
</dbReference>
<gene>
    <name evidence="2" type="ORF">HRbin22_01099</name>
</gene>
<evidence type="ECO:0000256" key="1">
    <source>
        <dbReference type="SAM" id="MobiDB-lite"/>
    </source>
</evidence>
<reference evidence="3" key="1">
    <citation type="submission" date="2017-09" db="EMBL/GenBank/DDBJ databases">
        <title>Metaegenomics of thermophilic ammonia-oxidizing enrichment culture.</title>
        <authorList>
            <person name="Kato S."/>
            <person name="Suzuki K."/>
        </authorList>
    </citation>
    <scope>NUCLEOTIDE SEQUENCE [LARGE SCALE GENOMIC DNA]</scope>
</reference>
<evidence type="ECO:0000313" key="2">
    <source>
        <dbReference type="EMBL" id="GBD08856.1"/>
    </source>
</evidence>
<dbReference type="SMART" id="SM00567">
    <property type="entry name" value="EZ_HEAT"/>
    <property type="match status" value="4"/>
</dbReference>
<dbReference type="GO" id="GO:0016491">
    <property type="term" value="F:oxidoreductase activity"/>
    <property type="evidence" value="ECO:0007669"/>
    <property type="project" value="TreeGrafter"/>
</dbReference>
<feature type="region of interest" description="Disordered" evidence="1">
    <location>
        <begin position="331"/>
        <end position="364"/>
    </location>
</feature>
<feature type="compositionally biased region" description="Acidic residues" evidence="1">
    <location>
        <begin position="336"/>
        <end position="355"/>
    </location>
</feature>
<dbReference type="InterPro" id="IPR011989">
    <property type="entry name" value="ARM-like"/>
</dbReference>
<dbReference type="AlphaFoldDB" id="A0A2H5Y5Y4"/>
<sequence length="364" mass="41529">MPSVETLLAHLKDEATPLSIARLYWLSDLSDEELARVAQVWLTISPARRRAIMSHLVDLSEENLVADFGRVFRMALSDPDPEVRAMAIDGLWYEDLDLQLMRRLFELFEKDPAAEVRARAAIGLGRYFYNACIVEQIPLSAVRPAIDALRQAFYNLEEPLEVRRRALEALGNTLEPDLPQMIERAYADPDERMRISAIFAMGRTGEARWAPYVMEALRSPSPAVRYEAVVAAGEIGIKEAVPILERLIEEGDAEIQEAAIWALGEIGGPRAREILTEIAQGEDEDLAALAEEALEELELLEGAETFMPLLEMDLEAEEEEAEDWLMWWETQRMGLEELEEEEEEEEENEDEGEEDPDHRRHNRR</sequence>
<accession>A0A2H5Y5Y4</accession>
<organism evidence="2 3">
    <name type="scientific">Candidatus Thermoflexus japonica</name>
    <dbReference type="NCBI Taxonomy" id="2035417"/>
    <lineage>
        <taxon>Bacteria</taxon>
        <taxon>Bacillati</taxon>
        <taxon>Chloroflexota</taxon>
        <taxon>Thermoflexia</taxon>
        <taxon>Thermoflexales</taxon>
        <taxon>Thermoflexaceae</taxon>
        <taxon>Thermoflexus</taxon>
    </lineage>
</organism>
<dbReference type="SUPFAM" id="SSF48371">
    <property type="entry name" value="ARM repeat"/>
    <property type="match status" value="1"/>
</dbReference>
<dbReference type="PANTHER" id="PTHR12697">
    <property type="entry name" value="PBS LYASE HEAT-LIKE PROTEIN"/>
    <property type="match status" value="1"/>
</dbReference>
<evidence type="ECO:0000313" key="3">
    <source>
        <dbReference type="Proteomes" id="UP000236642"/>
    </source>
</evidence>
<dbReference type="Pfam" id="PF13646">
    <property type="entry name" value="HEAT_2"/>
    <property type="match status" value="2"/>
</dbReference>
<protein>
    <submittedName>
        <fullName evidence="2">Putative phycocyanin operon protein Z</fullName>
    </submittedName>
</protein>